<keyword evidence="2" id="KW-0680">Restriction system</keyword>
<dbReference type="InterPro" id="IPR044946">
    <property type="entry name" value="Restrct_endonuc_typeI_TRD_sf"/>
</dbReference>
<comment type="similarity">
    <text evidence="1">Belongs to the type-I restriction system S methylase family.</text>
</comment>
<dbReference type="SUPFAM" id="SSF116734">
    <property type="entry name" value="DNA methylase specificity domain"/>
    <property type="match status" value="2"/>
</dbReference>
<evidence type="ECO:0000256" key="1">
    <source>
        <dbReference type="ARBA" id="ARBA00010923"/>
    </source>
</evidence>
<feature type="domain" description="Type I restriction modification DNA specificity" evidence="5">
    <location>
        <begin position="30"/>
        <end position="212"/>
    </location>
</feature>
<proteinExistence type="inferred from homology"/>
<evidence type="ECO:0000313" key="6">
    <source>
        <dbReference type="EMBL" id="SHK56038.1"/>
    </source>
</evidence>
<name>A0A1M6TGZ1_9FIRM</name>
<feature type="domain" description="Type I restriction modification DNA specificity" evidence="5">
    <location>
        <begin position="227"/>
        <end position="388"/>
    </location>
</feature>
<keyword evidence="3" id="KW-0238">DNA-binding</keyword>
<dbReference type="Gene3D" id="1.10.287.1120">
    <property type="entry name" value="Bipartite methylase S protein"/>
    <property type="match status" value="1"/>
</dbReference>
<accession>A0A1M6TGZ1</accession>
<dbReference type="AlphaFoldDB" id="A0A1M6TGZ1"/>
<dbReference type="Gene3D" id="3.90.220.20">
    <property type="entry name" value="DNA methylase specificity domains"/>
    <property type="match status" value="2"/>
</dbReference>
<reference evidence="6 7" key="1">
    <citation type="submission" date="2016-11" db="EMBL/GenBank/DDBJ databases">
        <authorList>
            <person name="Jaros S."/>
            <person name="Januszkiewicz K."/>
            <person name="Wedrychowicz H."/>
        </authorList>
    </citation>
    <scope>NUCLEOTIDE SEQUENCE [LARGE SCALE GENOMIC DNA]</scope>
    <source>
        <strain evidence="6 7">DSM 14214</strain>
    </source>
</reference>
<sequence>MTEEIKQRIETIKAGKVPDGYKRTVVGIVPNEWENKRLSELLKFQNGVNADKEKYNSGIKMISVMDILSNRPIFYDNIRGHVDIDEKTLNNYSVTYGDILFQRSSETVEDAGKSNVYMDEENIATYSGFVIRGKKVSDYNPFYLNELLKSSKVRQQIIKYSAGSQHINVSQDSLSKVNVCFTNKYEQNRIAEILSKWDKVIELQEKLIEKLELQKKALMQRLLTPKEGWKKVKLESVIRKQKAVLVNTNENGKNPIIDMDYLINSSFCNYTNDEGIRADLNDVLLLWDGSGAGTPIHKVEGVVGSTFAKLTPNHEIFPSFLYYYLLKIQERNKLLREGSGVPHIPKDFLRMQTISFPTKTSQKNILNILENFDLQINYHHKKLEVLKQQQKAMQQLLITGIVRV</sequence>
<gene>
    <name evidence="6" type="ORF">SAMN02745138_01942</name>
</gene>
<dbReference type="Proteomes" id="UP000183975">
    <property type="component" value="Unassembled WGS sequence"/>
</dbReference>
<dbReference type="PANTHER" id="PTHR30408:SF13">
    <property type="entry name" value="TYPE I RESTRICTION ENZYME HINDI SPECIFICITY SUBUNIT"/>
    <property type="match status" value="1"/>
</dbReference>
<evidence type="ECO:0000256" key="2">
    <source>
        <dbReference type="ARBA" id="ARBA00022747"/>
    </source>
</evidence>
<dbReference type="CDD" id="cd17517">
    <property type="entry name" value="RMtype1_S_EcoKI_StySPI-TRD2-CR2_like"/>
    <property type="match status" value="1"/>
</dbReference>
<dbReference type="RefSeq" id="WP_072851336.1">
    <property type="nucleotide sequence ID" value="NZ_FRAH01000033.1"/>
</dbReference>
<dbReference type="PANTHER" id="PTHR30408">
    <property type="entry name" value="TYPE-1 RESTRICTION ENZYME ECOKI SPECIFICITY PROTEIN"/>
    <property type="match status" value="1"/>
</dbReference>
<dbReference type="OrthoDB" id="9811611at2"/>
<dbReference type="EMBL" id="FRAH01000033">
    <property type="protein sequence ID" value="SHK56038.1"/>
    <property type="molecule type" value="Genomic_DNA"/>
</dbReference>
<dbReference type="GO" id="GO:0009307">
    <property type="term" value="P:DNA restriction-modification system"/>
    <property type="evidence" value="ECO:0007669"/>
    <property type="project" value="UniProtKB-KW"/>
</dbReference>
<evidence type="ECO:0000313" key="7">
    <source>
        <dbReference type="Proteomes" id="UP000183975"/>
    </source>
</evidence>
<dbReference type="Pfam" id="PF01420">
    <property type="entry name" value="Methylase_S"/>
    <property type="match status" value="2"/>
</dbReference>
<evidence type="ECO:0000256" key="4">
    <source>
        <dbReference type="SAM" id="Coils"/>
    </source>
</evidence>
<keyword evidence="7" id="KW-1185">Reference proteome</keyword>
<dbReference type="InterPro" id="IPR000055">
    <property type="entry name" value="Restrct_endonuc_typeI_TRD"/>
</dbReference>
<evidence type="ECO:0000259" key="5">
    <source>
        <dbReference type="Pfam" id="PF01420"/>
    </source>
</evidence>
<protein>
    <submittedName>
        <fullName evidence="6">Type I restriction enzyme, S subunit</fullName>
    </submittedName>
</protein>
<feature type="coiled-coil region" evidence="4">
    <location>
        <begin position="194"/>
        <end position="221"/>
    </location>
</feature>
<keyword evidence="4" id="KW-0175">Coiled coil</keyword>
<evidence type="ECO:0000256" key="3">
    <source>
        <dbReference type="ARBA" id="ARBA00023125"/>
    </source>
</evidence>
<dbReference type="InterPro" id="IPR052021">
    <property type="entry name" value="Type-I_RS_S_subunit"/>
</dbReference>
<dbReference type="GO" id="GO:0003677">
    <property type="term" value="F:DNA binding"/>
    <property type="evidence" value="ECO:0007669"/>
    <property type="project" value="UniProtKB-KW"/>
</dbReference>
<organism evidence="6 7">
    <name type="scientific">Anaerotignum lactatifermentans DSM 14214</name>
    <dbReference type="NCBI Taxonomy" id="1121323"/>
    <lineage>
        <taxon>Bacteria</taxon>
        <taxon>Bacillati</taxon>
        <taxon>Bacillota</taxon>
        <taxon>Clostridia</taxon>
        <taxon>Lachnospirales</taxon>
        <taxon>Anaerotignaceae</taxon>
        <taxon>Anaerotignum</taxon>
    </lineage>
</organism>